<organism evidence="1">
    <name type="scientific">Salmonella newport</name>
    <dbReference type="NCBI Taxonomy" id="108619"/>
    <lineage>
        <taxon>Bacteria</taxon>
        <taxon>Pseudomonadati</taxon>
        <taxon>Pseudomonadota</taxon>
        <taxon>Gammaproteobacteria</taxon>
        <taxon>Enterobacterales</taxon>
        <taxon>Enterobacteriaceae</taxon>
        <taxon>Salmonella</taxon>
    </lineage>
</organism>
<dbReference type="AlphaFoldDB" id="A0A737BE95"/>
<protein>
    <submittedName>
        <fullName evidence="1">Phage tail sheath family protein</fullName>
    </submittedName>
</protein>
<accession>A0A737BE95</accession>
<dbReference type="EMBL" id="DAATCY010000066">
    <property type="protein sequence ID" value="HAE8091062.1"/>
    <property type="molecule type" value="Genomic_DNA"/>
</dbReference>
<feature type="non-terminal residue" evidence="1">
    <location>
        <position position="115"/>
    </location>
</feature>
<comment type="caution">
    <text evidence="1">The sequence shown here is derived from an EMBL/GenBank/DDBJ whole genome shotgun (WGS) entry which is preliminary data.</text>
</comment>
<proteinExistence type="predicted"/>
<reference evidence="1" key="1">
    <citation type="journal article" date="2018" name="Genome Biol.">
        <title>SKESA: strategic k-mer extension for scrupulous assemblies.</title>
        <authorList>
            <person name="Souvorov A."/>
            <person name="Agarwala R."/>
            <person name="Lipman D.J."/>
        </authorList>
    </citation>
    <scope>NUCLEOTIDE SEQUENCE</scope>
    <source>
        <strain evidence="1">NCTR-RN187</strain>
    </source>
</reference>
<evidence type="ECO:0000313" key="1">
    <source>
        <dbReference type="EMBL" id="HAE8091062.1"/>
    </source>
</evidence>
<reference evidence="1" key="2">
    <citation type="submission" date="2018-07" db="EMBL/GenBank/DDBJ databases">
        <authorList>
            <consortium name="NCBI Pathogen Detection Project"/>
        </authorList>
    </citation>
    <scope>NUCLEOTIDE SEQUENCE</scope>
    <source>
        <strain evidence="1">NCTR-RN187</strain>
    </source>
</reference>
<gene>
    <name evidence="1" type="ORF">GNA70_005246</name>
</gene>
<name>A0A737BE95_SALNE</name>
<sequence length="115" mass="12161">MGYRHGIYTSEIPTSITPPVNVSAGLIVAFGTSPVNQLDNPSSAVNKPVIAYTYAEAVSKIGFSTNFEKYTLSEVIKVAFGIYGVAPVVFINVLDPTKHKADVVDEAVKLSGGKA</sequence>